<reference evidence="1" key="2">
    <citation type="submission" date="2018-05" db="EMBL/GenBank/DDBJ databases">
        <title>OpunRS2 (Oryza punctata Reference Sequence Version 2).</title>
        <authorList>
            <person name="Zhang J."/>
            <person name="Kudrna D."/>
            <person name="Lee S."/>
            <person name="Talag J."/>
            <person name="Welchert J."/>
            <person name="Wing R.A."/>
        </authorList>
    </citation>
    <scope>NUCLEOTIDE SEQUENCE [LARGE SCALE GENOMIC DNA]</scope>
</reference>
<dbReference type="STRING" id="4537.A0A0E0JZM6"/>
<proteinExistence type="predicted"/>
<name>A0A0E0JZM6_ORYPU</name>
<evidence type="ECO:0008006" key="3">
    <source>
        <dbReference type="Google" id="ProtNLM"/>
    </source>
</evidence>
<dbReference type="HOGENOM" id="CLU_1285093_0_0_1"/>
<reference evidence="1" key="1">
    <citation type="submission" date="2015-04" db="UniProtKB">
        <authorList>
            <consortium name="EnsemblPlants"/>
        </authorList>
    </citation>
    <scope>IDENTIFICATION</scope>
</reference>
<sequence>MFPYLGPKFLHILNHFGTPTNYQPYVHPPLIFQGYKQDYYEQTTPSNMVRSPNQVYRFTTNKSQLGMQYTSSLGVAAYTFFPWIRVDFSMPCKTEEKQVVDVEEILTSTCLAKGAKGQLGNAKHIEIMSREIAYNSSSNQDTEEETMSKEERLEVQKSNNIFKIDGEGKARAQKEKARAENYLKLMEKDTLIYGEAKLKRHEDVLDQLTRELVVE</sequence>
<evidence type="ECO:0000313" key="2">
    <source>
        <dbReference type="Proteomes" id="UP000026962"/>
    </source>
</evidence>
<dbReference type="AlphaFoldDB" id="A0A0E0JZM6"/>
<keyword evidence="2" id="KW-1185">Reference proteome</keyword>
<protein>
    <recommendedName>
        <fullName evidence="3">No apical meristem-associated C-terminal domain-containing protein</fullName>
    </recommendedName>
</protein>
<dbReference type="Gramene" id="OPUNC02G14400.1">
    <property type="protein sequence ID" value="OPUNC02G14400.1"/>
    <property type="gene ID" value="OPUNC02G14400"/>
</dbReference>
<dbReference type="EnsemblPlants" id="OPUNC02G14400.1">
    <property type="protein sequence ID" value="OPUNC02G14400.1"/>
    <property type="gene ID" value="OPUNC02G14400"/>
</dbReference>
<dbReference type="Proteomes" id="UP000026962">
    <property type="component" value="Chromosome 2"/>
</dbReference>
<evidence type="ECO:0000313" key="1">
    <source>
        <dbReference type="EnsemblPlants" id="OPUNC02G14400.1"/>
    </source>
</evidence>
<accession>A0A0E0JZM6</accession>
<organism evidence="1">
    <name type="scientific">Oryza punctata</name>
    <name type="common">Red rice</name>
    <dbReference type="NCBI Taxonomy" id="4537"/>
    <lineage>
        <taxon>Eukaryota</taxon>
        <taxon>Viridiplantae</taxon>
        <taxon>Streptophyta</taxon>
        <taxon>Embryophyta</taxon>
        <taxon>Tracheophyta</taxon>
        <taxon>Spermatophyta</taxon>
        <taxon>Magnoliopsida</taxon>
        <taxon>Liliopsida</taxon>
        <taxon>Poales</taxon>
        <taxon>Poaceae</taxon>
        <taxon>BOP clade</taxon>
        <taxon>Oryzoideae</taxon>
        <taxon>Oryzeae</taxon>
        <taxon>Oryzinae</taxon>
        <taxon>Oryza</taxon>
    </lineage>
</organism>